<evidence type="ECO:0000313" key="3">
    <source>
        <dbReference type="Proteomes" id="UP001187734"/>
    </source>
</evidence>
<accession>A0AAE8LYT8</accession>
<organism evidence="2 3">
    <name type="scientific">Fusarium torulosum</name>
    <dbReference type="NCBI Taxonomy" id="33205"/>
    <lineage>
        <taxon>Eukaryota</taxon>
        <taxon>Fungi</taxon>
        <taxon>Dikarya</taxon>
        <taxon>Ascomycota</taxon>
        <taxon>Pezizomycotina</taxon>
        <taxon>Sordariomycetes</taxon>
        <taxon>Hypocreomycetidae</taxon>
        <taxon>Hypocreales</taxon>
        <taxon>Nectriaceae</taxon>
        <taxon>Fusarium</taxon>
    </lineage>
</organism>
<comment type="caution">
    <text evidence="2">The sequence shown here is derived from an EMBL/GenBank/DDBJ whole genome shotgun (WGS) entry which is preliminary data.</text>
</comment>
<dbReference type="AlphaFoldDB" id="A0AAE8LYT8"/>
<keyword evidence="3" id="KW-1185">Reference proteome</keyword>
<dbReference type="Proteomes" id="UP001187734">
    <property type="component" value="Unassembled WGS sequence"/>
</dbReference>
<sequence length="194" mass="21170">MQLSTVFLNALIATRGLATALPKQHHARLTDIGVMGEISQIPKDEIAPAGTETVFSEHTSPSHGLSKRVQFGLCLGHDGVPSRTITKYKSDVGLVFDQIAQWNPRSQRTVGAHSSWRWSGPTFGGYNRVEIIVRNQDNCRDGTFTTGDLQQFLALVLRDCSSTRSGWAFVSSDPVLVAIIHDKSTNVPAAHLTC</sequence>
<keyword evidence="1" id="KW-0732">Signal</keyword>
<evidence type="ECO:0000313" key="2">
    <source>
        <dbReference type="EMBL" id="SPJ71074.1"/>
    </source>
</evidence>
<evidence type="ECO:0000256" key="1">
    <source>
        <dbReference type="SAM" id="SignalP"/>
    </source>
</evidence>
<protein>
    <submittedName>
        <fullName evidence="2">Uncharacterized protein</fullName>
    </submittedName>
</protein>
<feature type="chain" id="PRO_5041941910" evidence="1">
    <location>
        <begin position="19"/>
        <end position="194"/>
    </location>
</feature>
<feature type="signal peptide" evidence="1">
    <location>
        <begin position="1"/>
        <end position="18"/>
    </location>
</feature>
<proteinExistence type="predicted"/>
<dbReference type="EMBL" id="ONZP01000026">
    <property type="protein sequence ID" value="SPJ71074.1"/>
    <property type="molecule type" value="Genomic_DNA"/>
</dbReference>
<gene>
    <name evidence="2" type="ORF">FTOL_00802</name>
</gene>
<reference evidence="2" key="1">
    <citation type="submission" date="2018-03" db="EMBL/GenBank/DDBJ databases">
        <authorList>
            <person name="Guldener U."/>
        </authorList>
    </citation>
    <scope>NUCLEOTIDE SEQUENCE</scope>
</reference>
<name>A0AAE8LYT8_9HYPO</name>